<proteinExistence type="predicted"/>
<dbReference type="EMBL" id="CP048286">
    <property type="protein sequence ID" value="QHW30549.1"/>
    <property type="molecule type" value="Genomic_DNA"/>
</dbReference>
<protein>
    <submittedName>
        <fullName evidence="1">GrpB family protein</fullName>
    </submittedName>
</protein>
<evidence type="ECO:0000313" key="1">
    <source>
        <dbReference type="EMBL" id="QHW30549.1"/>
    </source>
</evidence>
<name>A0A6C0NWJ2_9BACL</name>
<dbReference type="PANTHER" id="PTHR34822">
    <property type="entry name" value="GRPB DOMAIN PROTEIN (AFU_ORTHOLOGUE AFUA_1G01530)"/>
    <property type="match status" value="1"/>
</dbReference>
<dbReference type="Pfam" id="PF04229">
    <property type="entry name" value="GrpB"/>
    <property type="match status" value="1"/>
</dbReference>
<dbReference type="Proteomes" id="UP000479114">
    <property type="component" value="Chromosome"/>
</dbReference>
<dbReference type="InterPro" id="IPR043519">
    <property type="entry name" value="NT_sf"/>
</dbReference>
<evidence type="ECO:0000313" key="2">
    <source>
        <dbReference type="Proteomes" id="UP000479114"/>
    </source>
</evidence>
<gene>
    <name evidence="1" type="ORF">GZH47_06570</name>
</gene>
<reference evidence="1 2" key="1">
    <citation type="submission" date="2020-02" db="EMBL/GenBank/DDBJ databases">
        <title>Paenibacillus sp. nov., isolated from rhizosphere soil of tomato.</title>
        <authorList>
            <person name="Weon H.-Y."/>
            <person name="Lee S.A."/>
        </authorList>
    </citation>
    <scope>NUCLEOTIDE SEQUENCE [LARGE SCALE GENOMIC DNA]</scope>
    <source>
        <strain evidence="1 2">14171R-81</strain>
    </source>
</reference>
<dbReference type="KEGG" id="prz:GZH47_06570"/>
<dbReference type="Gene3D" id="3.30.460.10">
    <property type="entry name" value="Beta Polymerase, domain 2"/>
    <property type="match status" value="1"/>
</dbReference>
<organism evidence="1 2">
    <name type="scientific">Paenibacillus rhizovicinus</name>
    <dbReference type="NCBI Taxonomy" id="2704463"/>
    <lineage>
        <taxon>Bacteria</taxon>
        <taxon>Bacillati</taxon>
        <taxon>Bacillota</taxon>
        <taxon>Bacilli</taxon>
        <taxon>Bacillales</taxon>
        <taxon>Paenibacillaceae</taxon>
        <taxon>Paenibacillus</taxon>
    </lineage>
</organism>
<dbReference type="PANTHER" id="PTHR34822:SF1">
    <property type="entry name" value="GRPB FAMILY PROTEIN"/>
    <property type="match status" value="1"/>
</dbReference>
<dbReference type="RefSeq" id="WP_162639322.1">
    <property type="nucleotide sequence ID" value="NZ_CP048286.1"/>
</dbReference>
<dbReference type="SUPFAM" id="SSF81301">
    <property type="entry name" value="Nucleotidyltransferase"/>
    <property type="match status" value="1"/>
</dbReference>
<keyword evidence="2" id="KW-1185">Reference proteome</keyword>
<sequence>MLGLPSGSVFLVPWTEQWNTEYQEEAKRITGEIQPHLLAVHHIGSTAVPGLSAKPVIDIAIELPSFEAGLRCVPGLTRIGYAYKGTNILPDRHYFNKGEPRTHQIHMYRTGSEYLRKQLLFRDYLRKHAAARAGYQQLKEQLIQNNGSDKYAYSDAKTDFVLSMIMKAEQEERRD</sequence>
<accession>A0A6C0NWJ2</accession>
<dbReference type="InterPro" id="IPR007344">
    <property type="entry name" value="GrpB/CoaE"/>
</dbReference>
<dbReference type="AlphaFoldDB" id="A0A6C0NWJ2"/>